<dbReference type="Pfam" id="PF10181">
    <property type="entry name" value="PIG-H"/>
    <property type="match status" value="1"/>
</dbReference>
<keyword evidence="5" id="KW-1185">Reference proteome</keyword>
<comment type="caution">
    <text evidence="4">The sequence shown here is derived from an EMBL/GenBank/DDBJ whole genome shotgun (WGS) entry which is preliminary data.</text>
</comment>
<feature type="domain" description="Phosphatidylinositol N-acetylglucosaminyltransferase subunit H conserved" evidence="3">
    <location>
        <begin position="70"/>
        <end position="133"/>
    </location>
</feature>
<comment type="pathway">
    <text evidence="1">Glycolipid biosynthesis; glycosylphosphatidylinositol-anchor biosynthesis.</text>
</comment>
<dbReference type="GO" id="GO:0000506">
    <property type="term" value="C:glycosylphosphatidylinositol-N-acetylglucosaminyltransferase (GPI-GnT) complex"/>
    <property type="evidence" value="ECO:0007669"/>
    <property type="project" value="InterPro"/>
</dbReference>
<evidence type="ECO:0000313" key="5">
    <source>
        <dbReference type="Proteomes" id="UP000242875"/>
    </source>
</evidence>
<dbReference type="PANTHER" id="PTHR15231">
    <property type="entry name" value="PHOSPHATIDYLINOSITOL N-ACETYLGLUCOSAMINYLTRANSFERASE SUBUNIT H"/>
    <property type="match status" value="1"/>
</dbReference>
<gene>
    <name evidence="4" type="ORF">BZG36_00979</name>
</gene>
<reference evidence="4 5" key="1">
    <citation type="journal article" date="2017" name="Mycologia">
        <title>Bifiguratus adelaidae, gen. et sp. nov., a new member of Mucoromycotina in endophytic and soil-dwelling habitats.</title>
        <authorList>
            <person name="Torres-Cruz T.J."/>
            <person name="Billingsley Tobias T.L."/>
            <person name="Almatruk M."/>
            <person name="Hesse C."/>
            <person name="Kuske C.R."/>
            <person name="Desiro A."/>
            <person name="Benucci G.M."/>
            <person name="Bonito G."/>
            <person name="Stajich J.E."/>
            <person name="Dunlap C."/>
            <person name="Arnold A.E."/>
            <person name="Porras-Alfaro A."/>
        </authorList>
    </citation>
    <scope>NUCLEOTIDE SEQUENCE [LARGE SCALE GENOMIC DNA]</scope>
    <source>
        <strain evidence="4 5">AZ0501</strain>
    </source>
</reference>
<accession>A0A261Y6G4</accession>
<protein>
    <recommendedName>
        <fullName evidence="3">Phosphatidylinositol N-acetylglucosaminyltransferase subunit H conserved domain-containing protein</fullName>
    </recommendedName>
</protein>
<evidence type="ECO:0000256" key="1">
    <source>
        <dbReference type="ARBA" id="ARBA00004687"/>
    </source>
</evidence>
<dbReference type="PANTHER" id="PTHR15231:SF1">
    <property type="entry name" value="PHOSPHATIDYLINOSITOL N-ACETYLGLUCOSAMINYLTRANSFERASE SUBUNIT H"/>
    <property type="match status" value="1"/>
</dbReference>
<dbReference type="EMBL" id="MVBO01000006">
    <property type="protein sequence ID" value="OZJ06195.1"/>
    <property type="molecule type" value="Genomic_DNA"/>
</dbReference>
<evidence type="ECO:0000259" key="3">
    <source>
        <dbReference type="Pfam" id="PF10181"/>
    </source>
</evidence>
<proteinExistence type="inferred from homology"/>
<dbReference type="GO" id="GO:0006506">
    <property type="term" value="P:GPI anchor biosynthetic process"/>
    <property type="evidence" value="ECO:0007669"/>
    <property type="project" value="UniProtKB-UniPathway"/>
</dbReference>
<dbReference type="OrthoDB" id="6256716at2759"/>
<evidence type="ECO:0000313" key="4">
    <source>
        <dbReference type="EMBL" id="OZJ06195.1"/>
    </source>
</evidence>
<organism evidence="4 5">
    <name type="scientific">Bifiguratus adelaidae</name>
    <dbReference type="NCBI Taxonomy" id="1938954"/>
    <lineage>
        <taxon>Eukaryota</taxon>
        <taxon>Fungi</taxon>
        <taxon>Fungi incertae sedis</taxon>
        <taxon>Mucoromycota</taxon>
        <taxon>Mucoromycotina</taxon>
        <taxon>Endogonomycetes</taxon>
        <taxon>Endogonales</taxon>
        <taxon>Endogonales incertae sedis</taxon>
        <taxon>Bifiguratus</taxon>
    </lineage>
</organism>
<evidence type="ECO:0000256" key="2">
    <source>
        <dbReference type="ARBA" id="ARBA00009610"/>
    </source>
</evidence>
<dbReference type="InterPro" id="IPR044215">
    <property type="entry name" value="PIG-H"/>
</dbReference>
<dbReference type="AlphaFoldDB" id="A0A261Y6G4"/>
<dbReference type="Proteomes" id="UP000242875">
    <property type="component" value="Unassembled WGS sequence"/>
</dbReference>
<name>A0A261Y6G4_9FUNG</name>
<dbReference type="InterPro" id="IPR019328">
    <property type="entry name" value="PIGH-H_dom"/>
</dbReference>
<sequence length="159" mass="18067">MGELKVTTLGENAVEYTLPNGTPVLGILDLVPFLFCGYLWSHDNASYKTVCILVAGLWLFIKLSIVREESILAIREVGVQVKTTYVSGQSKIRFIDKSKLVNIVIHEGITMWQLKSYLTILVRDEHRTTVVFEHLLPRLRPTLLQVYHGVRGIMLIETD</sequence>
<dbReference type="UniPathway" id="UPA00196"/>
<comment type="similarity">
    <text evidence="2">Belongs to the PIGH family.</text>
</comment>